<dbReference type="AlphaFoldDB" id="A0A4P9YR97"/>
<keyword evidence="1" id="KW-0472">Membrane</keyword>
<keyword evidence="1" id="KW-1133">Transmembrane helix</keyword>
<feature type="transmembrane region" description="Helical" evidence="1">
    <location>
        <begin position="152"/>
        <end position="172"/>
    </location>
</feature>
<keyword evidence="3" id="KW-1185">Reference proteome</keyword>
<dbReference type="OrthoDB" id="5567355at2759"/>
<accession>A0A4P9YR97</accession>
<gene>
    <name evidence="2" type="ORF">SYNPS1DRAFT_26079</name>
</gene>
<feature type="non-terminal residue" evidence="2">
    <location>
        <position position="1"/>
    </location>
</feature>
<proteinExistence type="predicted"/>
<dbReference type="EMBL" id="KZ992348">
    <property type="protein sequence ID" value="RKP22254.1"/>
    <property type="molecule type" value="Genomic_DNA"/>
</dbReference>
<reference evidence="3" key="1">
    <citation type="journal article" date="2018" name="Nat. Microbiol.">
        <title>Leveraging single-cell genomics to expand the fungal tree of life.</title>
        <authorList>
            <person name="Ahrendt S.R."/>
            <person name="Quandt C.A."/>
            <person name="Ciobanu D."/>
            <person name="Clum A."/>
            <person name="Salamov A."/>
            <person name="Andreopoulos B."/>
            <person name="Cheng J.F."/>
            <person name="Woyke T."/>
            <person name="Pelin A."/>
            <person name="Henrissat B."/>
            <person name="Reynolds N.K."/>
            <person name="Benny G.L."/>
            <person name="Smith M.E."/>
            <person name="James T.Y."/>
            <person name="Grigoriev I.V."/>
        </authorList>
    </citation>
    <scope>NUCLEOTIDE SEQUENCE [LARGE SCALE GENOMIC DNA]</scope>
    <source>
        <strain evidence="3">Benny S71-1</strain>
    </source>
</reference>
<feature type="non-terminal residue" evidence="2">
    <location>
        <position position="356"/>
    </location>
</feature>
<feature type="transmembrane region" description="Helical" evidence="1">
    <location>
        <begin position="116"/>
        <end position="140"/>
    </location>
</feature>
<evidence type="ECO:0000313" key="3">
    <source>
        <dbReference type="Proteomes" id="UP000278143"/>
    </source>
</evidence>
<sequence length="356" mass="38875">ALPLPAVNYYTGQIVGIGAACQRCPLPGSTAQMQLLVDRYQRAVPGRRMRATLAGLGNCGPDAYCDDAQACRWKKKVLAQCDSSEECDGFCVKNDEAGHSTCYDPRKPQAEALQRLMYFGIFFGISVGLLLLAALACLLAGETRQRKEFRMCFVVTMILALALMGVALADFLRTELMISLDKAEGVVSSVKRVPLHHPTLCLVRNQKRILAHHVREFDTTIRALARGGTVLPEELARSPASSTSVSPSSSFSVTLPPVTSAIDGEKAEFAMADASSSSSSSSSSPPPLYQCDEIHANVRVIRFPSLARLVSAQRVLKANYPRAFYISPELRERLRSVQSLPQIPIGWCWVIVRTSL</sequence>
<evidence type="ECO:0000313" key="2">
    <source>
        <dbReference type="EMBL" id="RKP22254.1"/>
    </source>
</evidence>
<name>A0A4P9YR97_9FUNG</name>
<keyword evidence="1" id="KW-0812">Transmembrane</keyword>
<organism evidence="2 3">
    <name type="scientific">Syncephalis pseudoplumigaleata</name>
    <dbReference type="NCBI Taxonomy" id="1712513"/>
    <lineage>
        <taxon>Eukaryota</taxon>
        <taxon>Fungi</taxon>
        <taxon>Fungi incertae sedis</taxon>
        <taxon>Zoopagomycota</taxon>
        <taxon>Zoopagomycotina</taxon>
        <taxon>Zoopagomycetes</taxon>
        <taxon>Zoopagales</taxon>
        <taxon>Piptocephalidaceae</taxon>
        <taxon>Syncephalis</taxon>
    </lineage>
</organism>
<protein>
    <submittedName>
        <fullName evidence="2">Uncharacterized protein</fullName>
    </submittedName>
</protein>
<dbReference type="Proteomes" id="UP000278143">
    <property type="component" value="Unassembled WGS sequence"/>
</dbReference>
<evidence type="ECO:0000256" key="1">
    <source>
        <dbReference type="SAM" id="Phobius"/>
    </source>
</evidence>